<evidence type="ECO:0000313" key="2">
    <source>
        <dbReference type="EMBL" id="GHA71055.1"/>
    </source>
</evidence>
<evidence type="ECO:0000256" key="1">
    <source>
        <dbReference type="SAM" id="MobiDB-lite"/>
    </source>
</evidence>
<feature type="compositionally biased region" description="Basic and acidic residues" evidence="1">
    <location>
        <begin position="1"/>
        <end position="13"/>
    </location>
</feature>
<gene>
    <name evidence="2" type="ORF">GCM10010305_11920</name>
</gene>
<dbReference type="RefSeq" id="WP_189975440.1">
    <property type="nucleotide sequence ID" value="NZ_BMUL01000002.1"/>
</dbReference>
<sequence>MAWREWEELKAEAAEQQPARMRLNQADGGSGGPGGGGVLGSVPPRKKKAADTIETTLEPETRKAADVADEPTGAAVRAFTGWETATGITKAHEKWDEQVKRLMGRLSSHKTGLRGAVTTLTGADVTTGLTVRSVPSGLSGLDG</sequence>
<keyword evidence="3" id="KW-1185">Reference proteome</keyword>
<dbReference type="AlphaFoldDB" id="A0A918SWR6"/>
<evidence type="ECO:0000313" key="3">
    <source>
        <dbReference type="Proteomes" id="UP000644020"/>
    </source>
</evidence>
<organism evidence="2 3">
    <name type="scientific">Streptomyces termitum</name>
    <dbReference type="NCBI Taxonomy" id="67368"/>
    <lineage>
        <taxon>Bacteria</taxon>
        <taxon>Bacillati</taxon>
        <taxon>Actinomycetota</taxon>
        <taxon>Actinomycetes</taxon>
        <taxon>Kitasatosporales</taxon>
        <taxon>Streptomycetaceae</taxon>
        <taxon>Streptomyces</taxon>
    </lineage>
</organism>
<proteinExistence type="predicted"/>
<reference evidence="2" key="2">
    <citation type="submission" date="2020-09" db="EMBL/GenBank/DDBJ databases">
        <authorList>
            <person name="Sun Q."/>
            <person name="Ohkuma M."/>
        </authorList>
    </citation>
    <scope>NUCLEOTIDE SEQUENCE</scope>
    <source>
        <strain evidence="2">JCM 4518</strain>
    </source>
</reference>
<reference evidence="2" key="1">
    <citation type="journal article" date="2014" name="Int. J. Syst. Evol. Microbiol.">
        <title>Complete genome sequence of Corynebacterium casei LMG S-19264T (=DSM 44701T), isolated from a smear-ripened cheese.</title>
        <authorList>
            <consortium name="US DOE Joint Genome Institute (JGI-PGF)"/>
            <person name="Walter F."/>
            <person name="Albersmeier A."/>
            <person name="Kalinowski J."/>
            <person name="Ruckert C."/>
        </authorList>
    </citation>
    <scope>NUCLEOTIDE SEQUENCE</scope>
    <source>
        <strain evidence="2">JCM 4518</strain>
    </source>
</reference>
<feature type="compositionally biased region" description="Gly residues" evidence="1">
    <location>
        <begin position="28"/>
        <end position="39"/>
    </location>
</feature>
<name>A0A918SWR6_9ACTN</name>
<accession>A0A918SWR6</accession>
<protein>
    <submittedName>
        <fullName evidence="2">Uncharacterized protein</fullName>
    </submittedName>
</protein>
<dbReference type="Proteomes" id="UP000644020">
    <property type="component" value="Unassembled WGS sequence"/>
</dbReference>
<comment type="caution">
    <text evidence="2">The sequence shown here is derived from an EMBL/GenBank/DDBJ whole genome shotgun (WGS) entry which is preliminary data.</text>
</comment>
<feature type="region of interest" description="Disordered" evidence="1">
    <location>
        <begin position="1"/>
        <end position="51"/>
    </location>
</feature>
<dbReference type="EMBL" id="BMUL01000002">
    <property type="protein sequence ID" value="GHA71055.1"/>
    <property type="molecule type" value="Genomic_DNA"/>
</dbReference>